<dbReference type="RefSeq" id="WP_147288128.1">
    <property type="nucleotide sequence ID" value="NZ_QQBC01000018.1"/>
</dbReference>
<dbReference type="InterPro" id="IPR023213">
    <property type="entry name" value="CAT-like_dom_sf"/>
</dbReference>
<accession>A0A370HM04</accession>
<dbReference type="AlphaFoldDB" id="A0A370HM04"/>
<organism evidence="1 2">
    <name type="scientific">Nocardia pseudobrasiliensis</name>
    <dbReference type="NCBI Taxonomy" id="45979"/>
    <lineage>
        <taxon>Bacteria</taxon>
        <taxon>Bacillati</taxon>
        <taxon>Actinomycetota</taxon>
        <taxon>Actinomycetes</taxon>
        <taxon>Mycobacteriales</taxon>
        <taxon>Nocardiaceae</taxon>
        <taxon>Nocardia</taxon>
    </lineage>
</organism>
<dbReference type="Gene3D" id="3.30.559.10">
    <property type="entry name" value="Chloramphenicol acetyltransferase-like domain"/>
    <property type="match status" value="1"/>
</dbReference>
<evidence type="ECO:0000313" key="2">
    <source>
        <dbReference type="Proteomes" id="UP000254869"/>
    </source>
</evidence>
<gene>
    <name evidence="1" type="ORF">DFR76_11817</name>
</gene>
<dbReference type="STRING" id="1210086.GCA_001613105_07406"/>
<evidence type="ECO:0008006" key="3">
    <source>
        <dbReference type="Google" id="ProtNLM"/>
    </source>
</evidence>
<protein>
    <recommendedName>
        <fullName evidence="3">Diacylglycerol O-acyltransferase</fullName>
    </recommendedName>
</protein>
<keyword evidence="2" id="KW-1185">Reference proteome</keyword>
<dbReference type="Proteomes" id="UP000254869">
    <property type="component" value="Unassembled WGS sequence"/>
</dbReference>
<evidence type="ECO:0000313" key="1">
    <source>
        <dbReference type="EMBL" id="RDI59626.1"/>
    </source>
</evidence>
<reference evidence="1 2" key="1">
    <citation type="submission" date="2018-07" db="EMBL/GenBank/DDBJ databases">
        <title>Genomic Encyclopedia of Type Strains, Phase IV (KMG-IV): sequencing the most valuable type-strain genomes for metagenomic binning, comparative biology and taxonomic classification.</title>
        <authorList>
            <person name="Goeker M."/>
        </authorList>
    </citation>
    <scope>NUCLEOTIDE SEQUENCE [LARGE SCALE GENOMIC DNA]</scope>
    <source>
        <strain evidence="1 2">DSM 44290</strain>
    </source>
</reference>
<name>A0A370HM04_9NOCA</name>
<proteinExistence type="predicted"/>
<sequence length="406" mass="43258">MTTTISQARDTGVAAARLAVEEAFAMPFMTSAQMQVALWLRHPVEVSRLETLRRGLIEGPLSRRLVAARVPGARPYWSRSAHDYPVVVEDGTIPAAQAVRWVERQAATELDLHAGRGWVLSATDLDNGESVVSLVVSHAITDGQGMFAAIDLAARADVSHAVPDLPSPSLSADVLESAKYGAVLVPGAALLRLMTRRAARKGEAGPLEGRLPAIVAIDSAALRASAEQRGGTVTGLISTVATNVAHALRGRPAGDLRVGSWVSNREDGDIGIGNKVKLAEFALTLRDDERYTDLAEVRRRSKAAYAAAATPNVFVVGADAVVSNTGPVPQAIIEAVGPARAVAARAWIPKTSLLDKPYNRGVRVFVQTTPDTTYLTFQPPLPATTPLTPLVIDELQQWGVTPEFVW</sequence>
<dbReference type="SUPFAM" id="SSF52777">
    <property type="entry name" value="CoA-dependent acyltransferases"/>
    <property type="match status" value="1"/>
</dbReference>
<dbReference type="EMBL" id="QQBC01000018">
    <property type="protein sequence ID" value="RDI59626.1"/>
    <property type="molecule type" value="Genomic_DNA"/>
</dbReference>
<comment type="caution">
    <text evidence="1">The sequence shown here is derived from an EMBL/GenBank/DDBJ whole genome shotgun (WGS) entry which is preliminary data.</text>
</comment>